<organism evidence="2 3">
    <name type="scientific">Bradyrhizobium stylosanthis</name>
    <dbReference type="NCBI Taxonomy" id="1803665"/>
    <lineage>
        <taxon>Bacteria</taxon>
        <taxon>Pseudomonadati</taxon>
        <taxon>Pseudomonadota</taxon>
        <taxon>Alphaproteobacteria</taxon>
        <taxon>Hyphomicrobiales</taxon>
        <taxon>Nitrobacteraceae</taxon>
        <taxon>Bradyrhizobium</taxon>
    </lineage>
</organism>
<feature type="chain" id="PRO_5021736360" description="Lectin-like protein BA14k" evidence="1">
    <location>
        <begin position="19"/>
        <end position="154"/>
    </location>
</feature>
<protein>
    <recommendedName>
        <fullName evidence="4">Lectin-like protein BA14k</fullName>
    </recommendedName>
</protein>
<dbReference type="OrthoDB" id="8265267at2"/>
<evidence type="ECO:0000256" key="1">
    <source>
        <dbReference type="SAM" id="SignalP"/>
    </source>
</evidence>
<dbReference type="AlphaFoldDB" id="A0A560DWK6"/>
<keyword evidence="1" id="KW-0732">Signal</keyword>
<keyword evidence="3" id="KW-1185">Reference proteome</keyword>
<name>A0A560DWK6_9BRAD</name>
<comment type="caution">
    <text evidence="2">The sequence shown here is derived from an EMBL/GenBank/DDBJ whole genome shotgun (WGS) entry which is preliminary data.</text>
</comment>
<feature type="signal peptide" evidence="1">
    <location>
        <begin position="1"/>
        <end position="18"/>
    </location>
</feature>
<dbReference type="RefSeq" id="WP_063682652.1">
    <property type="nucleotide sequence ID" value="NZ_LVEM01000001.1"/>
</dbReference>
<reference evidence="2 3" key="1">
    <citation type="submission" date="2019-06" db="EMBL/GenBank/DDBJ databases">
        <title>Genomic Encyclopedia of Type Strains, Phase IV (KMG-V): Genome sequencing to study the core and pangenomes of soil and plant-associated prokaryotes.</title>
        <authorList>
            <person name="Whitman W."/>
        </authorList>
    </citation>
    <scope>NUCLEOTIDE SEQUENCE [LARGE SCALE GENOMIC DNA]</scope>
    <source>
        <strain evidence="2 3">BR 510</strain>
    </source>
</reference>
<evidence type="ECO:0000313" key="3">
    <source>
        <dbReference type="Proteomes" id="UP000319949"/>
    </source>
</evidence>
<evidence type="ECO:0008006" key="4">
    <source>
        <dbReference type="Google" id="ProtNLM"/>
    </source>
</evidence>
<dbReference type="Proteomes" id="UP000319949">
    <property type="component" value="Unassembled WGS sequence"/>
</dbReference>
<proteinExistence type="predicted"/>
<sequence length="154" mass="15941">MTSLKLIGAAAIAVSALAAPAMGQSAITNPAACESMFASANCLNTGAGSPYATSRQQRQNRNAAYRQQSRNDSGFWPVNTAGAVAGAAVGTAAAVASAPFQGWSNSYAYDTSGGYNRGGMGWYGNWDTYAARNGIVCRPGTWYKGADGLRHICQ</sequence>
<accession>A0A560DWK6</accession>
<evidence type="ECO:0000313" key="2">
    <source>
        <dbReference type="EMBL" id="TWB01500.1"/>
    </source>
</evidence>
<gene>
    <name evidence="2" type="ORF">FBZ96_103275</name>
</gene>
<dbReference type="EMBL" id="VITK01000003">
    <property type="protein sequence ID" value="TWB01500.1"/>
    <property type="molecule type" value="Genomic_DNA"/>
</dbReference>